<sequence>MYVYEQRKKQSKKTGLKFTDPVIQMNRDQFNEWCRIRQVPYNDERTPDENILDAIRRCMVRDRQLNTMGHDVSITVEALMQLLDGMEYGNDDDEGLDSVRGVYNLMKSRYSFASATYVIIAASKLGIWPSPSAGEGESRPFEDMAVEEEEFAEDIRIPSMVPADEEEMEEEALDTEDELSDFHSESDDDFADHYTQSASLEESHTSNAVTFYDTPLPVTELEGDAEIIHRETMRKADDTADKVITRGHSAKTICCSQFQTKRGFVKIVFANARAVPRFCRQKAQEMGYLIGHGTVAHAELNMSFYRDKHRGHLKYICHACDKAACPQCRKVLIKRFGRTVSFGTKTRQAGKYSRKYKVLRYPPSVRDIYYSMISKHYKSTGDLLTDSDSED</sequence>
<evidence type="ECO:0000313" key="2">
    <source>
        <dbReference type="EMBL" id="EEG72587.1"/>
    </source>
</evidence>
<dbReference type="STRING" id="553973.CLOHYLEM_07225"/>
<evidence type="ECO:0000313" key="3">
    <source>
        <dbReference type="Proteomes" id="UP000004893"/>
    </source>
</evidence>
<reference evidence="2" key="2">
    <citation type="submission" date="2013-06" db="EMBL/GenBank/DDBJ databases">
        <title>Draft genome sequence of Clostridium hylemonae (DSM 15053).</title>
        <authorList>
            <person name="Sudarsanam P."/>
            <person name="Ley R."/>
            <person name="Guruge J."/>
            <person name="Turnbaugh P.J."/>
            <person name="Mahowald M."/>
            <person name="Liep D."/>
            <person name="Gordon J."/>
        </authorList>
    </citation>
    <scope>NUCLEOTIDE SEQUENCE</scope>
    <source>
        <strain evidence="2">DSM 15053</strain>
    </source>
</reference>
<dbReference type="RefSeq" id="WP_006444578.1">
    <property type="nucleotide sequence ID" value="NZ_CP036524.1"/>
</dbReference>
<dbReference type="Proteomes" id="UP000004893">
    <property type="component" value="Unassembled WGS sequence"/>
</dbReference>
<gene>
    <name evidence="2" type="ORF">CLOHYLEM_07225</name>
</gene>
<dbReference type="EMBL" id="ABYI02000040">
    <property type="protein sequence ID" value="EEG72587.1"/>
    <property type="molecule type" value="Genomic_DNA"/>
</dbReference>
<organism evidence="2 3">
    <name type="scientific">[Clostridium] hylemonae DSM 15053</name>
    <dbReference type="NCBI Taxonomy" id="553973"/>
    <lineage>
        <taxon>Bacteria</taxon>
        <taxon>Bacillati</taxon>
        <taxon>Bacillota</taxon>
        <taxon>Clostridia</taxon>
        <taxon>Lachnospirales</taxon>
        <taxon>Lachnospiraceae</taxon>
    </lineage>
</organism>
<feature type="compositionally biased region" description="Acidic residues" evidence="1">
    <location>
        <begin position="165"/>
        <end position="179"/>
    </location>
</feature>
<protein>
    <submittedName>
        <fullName evidence="2">Uncharacterized protein</fullName>
    </submittedName>
</protein>
<proteinExistence type="predicted"/>
<evidence type="ECO:0000256" key="1">
    <source>
        <dbReference type="SAM" id="MobiDB-lite"/>
    </source>
</evidence>
<reference evidence="2" key="1">
    <citation type="submission" date="2009-02" db="EMBL/GenBank/DDBJ databases">
        <authorList>
            <person name="Fulton L."/>
            <person name="Clifton S."/>
            <person name="Fulton B."/>
            <person name="Xu J."/>
            <person name="Minx P."/>
            <person name="Pepin K.H."/>
            <person name="Johnson M."/>
            <person name="Bhonagiri V."/>
            <person name="Nash W.E."/>
            <person name="Mardis E.R."/>
            <person name="Wilson R.K."/>
        </authorList>
    </citation>
    <scope>NUCLEOTIDE SEQUENCE [LARGE SCALE GENOMIC DNA]</scope>
    <source>
        <strain evidence="2">DSM 15053</strain>
    </source>
</reference>
<feature type="region of interest" description="Disordered" evidence="1">
    <location>
        <begin position="165"/>
        <end position="186"/>
    </location>
</feature>
<dbReference type="HOGENOM" id="CLU_705357_0_0_9"/>
<comment type="caution">
    <text evidence="2">The sequence shown here is derived from an EMBL/GenBank/DDBJ whole genome shotgun (WGS) entry which is preliminary data.</text>
</comment>
<name>C0C550_9FIRM</name>
<dbReference type="AlphaFoldDB" id="C0C550"/>
<accession>C0C550</accession>
<keyword evidence="3" id="KW-1185">Reference proteome</keyword>